<dbReference type="PROSITE" id="PS51831">
    <property type="entry name" value="HD"/>
    <property type="match status" value="1"/>
</dbReference>
<evidence type="ECO:0000313" key="4">
    <source>
        <dbReference type="Proteomes" id="UP000614490"/>
    </source>
</evidence>
<dbReference type="InterPro" id="IPR006674">
    <property type="entry name" value="HD_domain"/>
</dbReference>
<name>A0A931MW72_9BACI</name>
<dbReference type="Gene3D" id="1.10.3210.10">
    <property type="entry name" value="Hypothetical protein af1432"/>
    <property type="match status" value="1"/>
</dbReference>
<dbReference type="InterPro" id="IPR011051">
    <property type="entry name" value="RmlC_Cupin_sf"/>
</dbReference>
<dbReference type="InterPro" id="IPR003607">
    <property type="entry name" value="HD/PDEase_dom"/>
</dbReference>
<dbReference type="PANTHER" id="PTHR43155">
    <property type="entry name" value="CYCLIC DI-GMP PHOSPHODIESTERASE PA4108-RELATED"/>
    <property type="match status" value="1"/>
</dbReference>
<comment type="caution">
    <text evidence="3">The sequence shown here is derived from an EMBL/GenBank/DDBJ whole genome shotgun (WGS) entry which is preliminary data.</text>
</comment>
<dbReference type="SUPFAM" id="SSF109604">
    <property type="entry name" value="HD-domain/PDEase-like"/>
    <property type="match status" value="1"/>
</dbReference>
<evidence type="ECO:0000313" key="3">
    <source>
        <dbReference type="EMBL" id="MBH0231315.1"/>
    </source>
</evidence>
<organism evidence="3 4">
    <name type="scientific">Halobacillus yeomjeoni</name>
    <dbReference type="NCBI Taxonomy" id="311194"/>
    <lineage>
        <taxon>Bacteria</taxon>
        <taxon>Bacillati</taxon>
        <taxon>Bacillota</taxon>
        <taxon>Bacilli</taxon>
        <taxon>Bacillales</taxon>
        <taxon>Bacillaceae</taxon>
        <taxon>Halobacillus</taxon>
    </lineage>
</organism>
<dbReference type="PANTHER" id="PTHR43155:SF2">
    <property type="entry name" value="CYCLIC DI-GMP PHOSPHODIESTERASE PA4108"/>
    <property type="match status" value="1"/>
</dbReference>
<feature type="domain" description="HD" evidence="1">
    <location>
        <begin position="131"/>
        <end position="255"/>
    </location>
</feature>
<dbReference type="SUPFAM" id="SSF51182">
    <property type="entry name" value="RmlC-like cupins"/>
    <property type="match status" value="1"/>
</dbReference>
<evidence type="ECO:0000259" key="2">
    <source>
        <dbReference type="PROSITE" id="PS51832"/>
    </source>
</evidence>
<reference evidence="3 4" key="1">
    <citation type="journal article" date="2005" name="Int. J. Syst. Evol. Microbiol.">
        <title>Halobacillus yeomjeoni sp. nov., isolated from a marine solar saltern in Korea.</title>
        <authorList>
            <person name="Yoon J.H."/>
            <person name="Kang S.J."/>
            <person name="Lee C.H."/>
            <person name="Oh H.W."/>
            <person name="Oh T.K."/>
        </authorList>
    </citation>
    <scope>NUCLEOTIDE SEQUENCE [LARGE SCALE GENOMIC DNA]</scope>
    <source>
        <strain evidence="3 4">KCTC 3957</strain>
    </source>
</reference>
<dbReference type="Pfam" id="PF13487">
    <property type="entry name" value="HD_5"/>
    <property type="match status" value="1"/>
</dbReference>
<dbReference type="RefSeq" id="WP_197317942.1">
    <property type="nucleotide sequence ID" value="NZ_JADZSC010000003.1"/>
</dbReference>
<dbReference type="InterPro" id="IPR037522">
    <property type="entry name" value="HD_GYP_dom"/>
</dbReference>
<dbReference type="EMBL" id="JADZSC010000003">
    <property type="protein sequence ID" value="MBH0231315.1"/>
    <property type="molecule type" value="Genomic_DNA"/>
</dbReference>
<dbReference type="PROSITE" id="PS51832">
    <property type="entry name" value="HD_GYP"/>
    <property type="match status" value="1"/>
</dbReference>
<keyword evidence="4" id="KW-1185">Reference proteome</keyword>
<protein>
    <submittedName>
        <fullName evidence="3">HD-GYP domain-containing protein</fullName>
    </submittedName>
</protein>
<sequence>MKITRSHELEKVFLKNMELSLLASGDGTEVIHHRLYEGARWAMIPEEGWTALEHVTILSGELVFHSSDGALLLMPGDSIHSCPVEETSIFAAKTDVEFLYVTSQPQFHYYSNMLQEMKDLAVRVEEKDGYTAHHCERIKNLSMKIGDAIGLSTDEKYTLNLAAFLHDIGKVKVPDDILNKPGKLTDEEYEIMKKHTTWGRETLEQTNRVDLIKAGKVIEQHHERYDGRGYPNGLKGNEITIQAQIITVVDAFDAMTSDRVYRKAMSVDEAFQELERHKGTMFHPDIVDAFFSIQTEVID</sequence>
<dbReference type="AlphaFoldDB" id="A0A931MW72"/>
<dbReference type="NCBIfam" id="TIGR00277">
    <property type="entry name" value="HDIG"/>
    <property type="match status" value="1"/>
</dbReference>
<dbReference type="InterPro" id="IPR006675">
    <property type="entry name" value="HDIG_dom"/>
</dbReference>
<evidence type="ECO:0000259" key="1">
    <source>
        <dbReference type="PROSITE" id="PS51831"/>
    </source>
</evidence>
<accession>A0A931MW72</accession>
<feature type="domain" description="HD-GYP" evidence="2">
    <location>
        <begin position="109"/>
        <end position="299"/>
    </location>
</feature>
<proteinExistence type="predicted"/>
<dbReference type="SMART" id="SM00471">
    <property type="entry name" value="HDc"/>
    <property type="match status" value="1"/>
</dbReference>
<gene>
    <name evidence="3" type="ORF">H0267_13890</name>
</gene>
<dbReference type="CDD" id="cd00077">
    <property type="entry name" value="HDc"/>
    <property type="match status" value="1"/>
</dbReference>
<dbReference type="Proteomes" id="UP000614490">
    <property type="component" value="Unassembled WGS sequence"/>
</dbReference>